<organism evidence="2 3">
    <name type="scientific">Parascaris univalens</name>
    <name type="common">Nematode worm</name>
    <dbReference type="NCBI Taxonomy" id="6257"/>
    <lineage>
        <taxon>Eukaryota</taxon>
        <taxon>Metazoa</taxon>
        <taxon>Ecdysozoa</taxon>
        <taxon>Nematoda</taxon>
        <taxon>Chromadorea</taxon>
        <taxon>Rhabditida</taxon>
        <taxon>Spirurina</taxon>
        <taxon>Ascaridomorpha</taxon>
        <taxon>Ascaridoidea</taxon>
        <taxon>Ascarididae</taxon>
        <taxon>Parascaris</taxon>
    </lineage>
</organism>
<dbReference type="WBParaSite" id="PgR019_g037_t01">
    <property type="protein sequence ID" value="PgR019_g037_t01"/>
    <property type="gene ID" value="PgR019_g037"/>
</dbReference>
<dbReference type="Proteomes" id="UP000887569">
    <property type="component" value="Unplaced"/>
</dbReference>
<reference evidence="3" key="1">
    <citation type="submission" date="2022-11" db="UniProtKB">
        <authorList>
            <consortium name="WormBaseParasite"/>
        </authorList>
    </citation>
    <scope>IDENTIFICATION</scope>
</reference>
<keyword evidence="2" id="KW-1185">Reference proteome</keyword>
<dbReference type="PROSITE" id="PS50181">
    <property type="entry name" value="FBOX"/>
    <property type="match status" value="1"/>
</dbReference>
<dbReference type="InterPro" id="IPR001810">
    <property type="entry name" value="F-box_dom"/>
</dbReference>
<protein>
    <submittedName>
        <fullName evidence="3">F-box domain-containing protein</fullName>
    </submittedName>
</protein>
<evidence type="ECO:0000313" key="2">
    <source>
        <dbReference type="Proteomes" id="UP000887569"/>
    </source>
</evidence>
<proteinExistence type="predicted"/>
<dbReference type="SUPFAM" id="SSF81383">
    <property type="entry name" value="F-box domain"/>
    <property type="match status" value="1"/>
</dbReference>
<name>A0A915AXF9_PARUN</name>
<dbReference type="AlphaFoldDB" id="A0A915AXF9"/>
<accession>A0A915AXF9</accession>
<dbReference type="SMART" id="SM00256">
    <property type="entry name" value="FBOX"/>
    <property type="match status" value="1"/>
</dbReference>
<dbReference type="InterPro" id="IPR036047">
    <property type="entry name" value="F-box-like_dom_sf"/>
</dbReference>
<evidence type="ECO:0000313" key="3">
    <source>
        <dbReference type="WBParaSite" id="PgR019_g037_t01"/>
    </source>
</evidence>
<feature type="domain" description="F-box" evidence="1">
    <location>
        <begin position="55"/>
        <end position="91"/>
    </location>
</feature>
<evidence type="ECO:0000259" key="1">
    <source>
        <dbReference type="PROSITE" id="PS50181"/>
    </source>
</evidence>
<dbReference type="Pfam" id="PF00646">
    <property type="entry name" value="F-box"/>
    <property type="match status" value="1"/>
</dbReference>
<sequence>NRNITYINEVMNNFIAEIYDKVEEEKPLSAMEELRLFRAMLVCGELVGKHPPGFLSQFNNLPDHLLLKIWSFMPKREMLSLRRVSKHWKALWELSKHPRYRISHLNVSIKNEKFVMEARGRRRLAGRRLEVGMDTASLNCFFSLITFGRKGGIELSIEGAAATSILFEGILSKRWTFDGVVFMGDLSALTEYDLCLFLFRLCKRCDKELSLRFLDITVDEGIITDRVIEACGYKLSKLVIMLDSECAKKKPVLLTDRSLPFIVREGLEAVIPDMSEITIRSLEKAITDAITGPIKLPSDIDLSEELIVWSESKLVFPNSDNFLISCLAKTGSLALEPFRLV</sequence>
<dbReference type="Gene3D" id="1.20.1280.50">
    <property type="match status" value="1"/>
</dbReference>